<evidence type="ECO:0000313" key="5">
    <source>
        <dbReference type="EMBL" id="MBC5620900.1"/>
    </source>
</evidence>
<accession>A0ABR7CYZ0</accession>
<evidence type="ECO:0000313" key="6">
    <source>
        <dbReference type="Proteomes" id="UP000646484"/>
    </source>
</evidence>
<keyword evidence="5" id="KW-0645">Protease</keyword>
<keyword evidence="5" id="KW-0378">Hydrolase</keyword>
<protein>
    <submittedName>
        <fullName evidence="5">Zinc-dependent metalloprotease</fullName>
    </submittedName>
</protein>
<keyword evidence="1" id="KW-0732">Signal</keyword>
<feature type="domain" description="EcxA zinc-binding" evidence="2">
    <location>
        <begin position="438"/>
        <end position="744"/>
    </location>
</feature>
<organism evidence="5 6">
    <name type="scientific">Butyricimonas hominis</name>
    <dbReference type="NCBI Taxonomy" id="2763032"/>
    <lineage>
        <taxon>Bacteria</taxon>
        <taxon>Pseudomonadati</taxon>
        <taxon>Bacteroidota</taxon>
        <taxon>Bacteroidia</taxon>
        <taxon>Bacteroidales</taxon>
        <taxon>Odoribacteraceae</taxon>
        <taxon>Butyricimonas</taxon>
    </lineage>
</organism>
<dbReference type="PANTHER" id="PTHR38478:SF1">
    <property type="entry name" value="ZINC DEPENDENT METALLOPROTEASE DOMAIN LIPOPROTEIN"/>
    <property type="match status" value="1"/>
</dbReference>
<name>A0ABR7CYZ0_9BACT</name>
<dbReference type="InterPro" id="IPR032534">
    <property type="entry name" value="EcxA_zinc-bd"/>
</dbReference>
<evidence type="ECO:0000259" key="3">
    <source>
        <dbReference type="Pfam" id="PF17148"/>
    </source>
</evidence>
<gene>
    <name evidence="5" type="ORF">H8S64_07310</name>
</gene>
<feature type="domain" description="DUF5117" evidence="3">
    <location>
        <begin position="134"/>
        <end position="305"/>
    </location>
</feature>
<feature type="domain" description="DUF5118" evidence="4">
    <location>
        <begin position="44"/>
        <end position="90"/>
    </location>
</feature>
<dbReference type="InterPro" id="IPR033413">
    <property type="entry name" value="DUF5117"/>
</dbReference>
<dbReference type="Proteomes" id="UP000646484">
    <property type="component" value="Unassembled WGS sequence"/>
</dbReference>
<evidence type="ECO:0000259" key="4">
    <source>
        <dbReference type="Pfam" id="PF17162"/>
    </source>
</evidence>
<evidence type="ECO:0000256" key="1">
    <source>
        <dbReference type="SAM" id="SignalP"/>
    </source>
</evidence>
<dbReference type="GO" id="GO:0008237">
    <property type="term" value="F:metallopeptidase activity"/>
    <property type="evidence" value="ECO:0007669"/>
    <property type="project" value="UniProtKB-KW"/>
</dbReference>
<dbReference type="EMBL" id="JACOOH010000003">
    <property type="protein sequence ID" value="MBC5620900.1"/>
    <property type="molecule type" value="Genomic_DNA"/>
</dbReference>
<feature type="chain" id="PRO_5045794884" evidence="1">
    <location>
        <begin position="22"/>
        <end position="871"/>
    </location>
</feature>
<dbReference type="Pfam" id="PF17148">
    <property type="entry name" value="DUF5117"/>
    <property type="match status" value="1"/>
</dbReference>
<dbReference type="RefSeq" id="WP_186975561.1">
    <property type="nucleotide sequence ID" value="NZ_JACOOH010000003.1"/>
</dbReference>
<dbReference type="Pfam" id="PF17162">
    <property type="entry name" value="DUF5118"/>
    <property type="match status" value="1"/>
</dbReference>
<keyword evidence="6" id="KW-1185">Reference proteome</keyword>
<reference evidence="5 6" key="1">
    <citation type="submission" date="2020-08" db="EMBL/GenBank/DDBJ databases">
        <title>Genome public.</title>
        <authorList>
            <person name="Liu C."/>
            <person name="Sun Q."/>
        </authorList>
    </citation>
    <scope>NUCLEOTIDE SEQUENCE [LARGE SCALE GENOMIC DNA]</scope>
    <source>
        <strain evidence="5 6">NSJ-56</strain>
    </source>
</reference>
<comment type="caution">
    <text evidence="5">The sequence shown here is derived from an EMBL/GenBank/DDBJ whole genome shotgun (WGS) entry which is preliminary data.</text>
</comment>
<sequence length="871" mass="98564">MKNIIYILFLLSLLLPASAEADASGRKKKKDRKGGEPENVELSTPYSELFKGKKVKTAKGLMTIHRADKKIYVEFPLRLLDKDMLYASVIRGITDNGEGAVGEFVGGDNALRFTRRDSVLQARITVQVDYPPLRAFNSSGDGAIDKALEKASRPGIFGTYKIEAWTPDSTAVVVDMTSLFTNYSAYTTPFAAYAPNAMFGFVSRKHDIREERTTLKDVVAFDNNVTVTCEQGFNVDYFMMGFPMAKDVKVTVTSDKILMLLPEEPMMPRLADYRVGVRPFMQADFSDPLRGLERVFYTRRWRLEPTDKAAHERGEAVEPVKPIVIYMDTLMPAAWAKYIKEGLEEWNTAFEKIGFRNVVQVRDFPRDDAGFNPFDVNHSVILYSPVLWYSAMTNQLTDPRTGEILSMSICIPDNFTNMLYNDRVLMTMNADPSVRRAKLSEEQMGELIRANMANCMGWNLGLFLNASASAAYPVDSLRSPSFTREHGLSPSIMDVVPCNYIAQPGDAERGVRMTAKGVGPYDDFTIQWLYKPIAGANVPADEKATLDSWIKESRANPACRYHLFDDWGAFDPLVAVYDLGDDPVKAFEYHVANVKGSLKNFFEWYREDDRDMVVRQGIYEGLCSVLGANRLPQLATYVGGIVMNAANADEGIRQYEFLPKKQQREMVQYLLNFSRDLDWLEDLDLLRQLGPGRMPMKEAMRATVLDVLFSRYDRLKWCAAKSDDAYKPSELLDDIYRFVWEGTLKNRSLTKEEMGFQTSYLAMILQSSTVGESASALQVSARRDGVADFSPANLYFINRGITEARNPQSYNASFDLPWWVRVPGNPDAHEFYGMVLRVQGLLNKAVVTSTGDTKLHYEYLLHKIKKSLEKK</sequence>
<dbReference type="SUPFAM" id="SSF55486">
    <property type="entry name" value="Metalloproteases ('zincins'), catalytic domain"/>
    <property type="match status" value="1"/>
</dbReference>
<dbReference type="PANTHER" id="PTHR38478">
    <property type="entry name" value="PEPTIDASE M1A AND M12B"/>
    <property type="match status" value="1"/>
</dbReference>
<feature type="signal peptide" evidence="1">
    <location>
        <begin position="1"/>
        <end position="21"/>
    </location>
</feature>
<dbReference type="Pfam" id="PF16313">
    <property type="entry name" value="DUF4953"/>
    <property type="match status" value="1"/>
</dbReference>
<proteinExistence type="predicted"/>
<keyword evidence="5" id="KW-0482">Metalloprotease</keyword>
<dbReference type="InterPro" id="IPR033428">
    <property type="entry name" value="DUF5118"/>
</dbReference>
<evidence type="ECO:0000259" key="2">
    <source>
        <dbReference type="Pfam" id="PF16313"/>
    </source>
</evidence>